<evidence type="ECO:0000313" key="1">
    <source>
        <dbReference type="EMBL" id="TDE44322.1"/>
    </source>
</evidence>
<gene>
    <name evidence="1" type="ORF">E0I26_08080</name>
</gene>
<proteinExistence type="predicted"/>
<dbReference type="Proteomes" id="UP000294814">
    <property type="component" value="Unassembled WGS sequence"/>
</dbReference>
<evidence type="ECO:0000313" key="2">
    <source>
        <dbReference type="Proteomes" id="UP000294814"/>
    </source>
</evidence>
<dbReference type="AlphaFoldDB" id="A0A4R5F8Y4"/>
<keyword evidence="1" id="KW-0238">DNA-binding</keyword>
<dbReference type="OrthoDB" id="597977at2"/>
<name>A0A4R5F8Y4_9FLAO</name>
<dbReference type="RefSeq" id="WP_131915987.1">
    <property type="nucleotide sequence ID" value="NZ_SMLG01000005.1"/>
</dbReference>
<reference evidence="1 2" key="1">
    <citation type="submission" date="2019-03" db="EMBL/GenBank/DDBJ databases">
        <title>Novel species of Flavobacterium.</title>
        <authorList>
            <person name="Liu Q."/>
            <person name="Xin Y.-H."/>
        </authorList>
    </citation>
    <scope>NUCLEOTIDE SEQUENCE [LARGE SCALE GENOMIC DNA]</scope>
    <source>
        <strain evidence="1 2">LB3P52</strain>
    </source>
</reference>
<accession>A0A4R5F8Y4</accession>
<comment type="caution">
    <text evidence="1">The sequence shown here is derived from an EMBL/GenBank/DDBJ whole genome shotgun (WGS) entry which is preliminary data.</text>
</comment>
<keyword evidence="2" id="KW-1185">Reference proteome</keyword>
<dbReference type="GO" id="GO:0003677">
    <property type="term" value="F:DNA binding"/>
    <property type="evidence" value="ECO:0007669"/>
    <property type="project" value="UniProtKB-KW"/>
</dbReference>
<dbReference type="EMBL" id="SMLG01000005">
    <property type="protein sequence ID" value="TDE44322.1"/>
    <property type="molecule type" value="Genomic_DNA"/>
</dbReference>
<sequence>MVVNSTPKEVVELIKIRGFANTLEASIYLGKSIHYIRRLSRDKVLISYKPNGKCIYFKIEDLDDFLMSNKRLNRENITQKAAKYLFNSRR</sequence>
<protein>
    <submittedName>
        <fullName evidence="1">DNA-binding protein</fullName>
    </submittedName>
</protein>
<organism evidence="1 2">
    <name type="scientific">Flavobacterium rhamnosiphilum</name>
    <dbReference type="NCBI Taxonomy" id="2541724"/>
    <lineage>
        <taxon>Bacteria</taxon>
        <taxon>Pseudomonadati</taxon>
        <taxon>Bacteroidota</taxon>
        <taxon>Flavobacteriia</taxon>
        <taxon>Flavobacteriales</taxon>
        <taxon>Flavobacteriaceae</taxon>
        <taxon>Flavobacterium</taxon>
    </lineage>
</organism>